<dbReference type="RefSeq" id="WP_344657184.1">
    <property type="nucleotide sequence ID" value="NZ_BAAAQM010000012.1"/>
</dbReference>
<evidence type="ECO:0000313" key="1">
    <source>
        <dbReference type="EMBL" id="GAA1966678.1"/>
    </source>
</evidence>
<sequence length="101" mass="11375">MRIQPREQILDIWRSMLNECHADGKWVWGGRAGSNPVSDAEQLLCPFHPITQITAFGVHDPDTTPSDVLDALRPLEEPPRIPRALVDVALEVAREDAGRRR</sequence>
<organism evidence="1 2">
    <name type="scientific">Catenulispora subtropica</name>
    <dbReference type="NCBI Taxonomy" id="450798"/>
    <lineage>
        <taxon>Bacteria</taxon>
        <taxon>Bacillati</taxon>
        <taxon>Actinomycetota</taxon>
        <taxon>Actinomycetes</taxon>
        <taxon>Catenulisporales</taxon>
        <taxon>Catenulisporaceae</taxon>
        <taxon>Catenulispora</taxon>
    </lineage>
</organism>
<dbReference type="Proteomes" id="UP001499854">
    <property type="component" value="Unassembled WGS sequence"/>
</dbReference>
<evidence type="ECO:0000313" key="2">
    <source>
        <dbReference type="Proteomes" id="UP001499854"/>
    </source>
</evidence>
<name>A0ABP5CQJ0_9ACTN</name>
<gene>
    <name evidence="1" type="ORF">GCM10009838_25550</name>
</gene>
<accession>A0ABP5CQJ0</accession>
<reference evidence="2" key="1">
    <citation type="journal article" date="2019" name="Int. J. Syst. Evol. Microbiol.">
        <title>The Global Catalogue of Microorganisms (GCM) 10K type strain sequencing project: providing services to taxonomists for standard genome sequencing and annotation.</title>
        <authorList>
            <consortium name="The Broad Institute Genomics Platform"/>
            <consortium name="The Broad Institute Genome Sequencing Center for Infectious Disease"/>
            <person name="Wu L."/>
            <person name="Ma J."/>
        </authorList>
    </citation>
    <scope>NUCLEOTIDE SEQUENCE [LARGE SCALE GENOMIC DNA]</scope>
    <source>
        <strain evidence="2">JCM 16013</strain>
    </source>
</reference>
<proteinExistence type="predicted"/>
<dbReference type="EMBL" id="BAAAQM010000012">
    <property type="protein sequence ID" value="GAA1966678.1"/>
    <property type="molecule type" value="Genomic_DNA"/>
</dbReference>
<keyword evidence="2" id="KW-1185">Reference proteome</keyword>
<comment type="caution">
    <text evidence="1">The sequence shown here is derived from an EMBL/GenBank/DDBJ whole genome shotgun (WGS) entry which is preliminary data.</text>
</comment>
<protein>
    <submittedName>
        <fullName evidence="1">Uncharacterized protein</fullName>
    </submittedName>
</protein>